<comment type="caution">
    <text evidence="2">The sequence shown here is derived from an EMBL/GenBank/DDBJ whole genome shotgun (WGS) entry which is preliminary data.</text>
</comment>
<feature type="domain" description="DUF5678" evidence="1">
    <location>
        <begin position="3"/>
        <end position="45"/>
    </location>
</feature>
<evidence type="ECO:0000313" key="2">
    <source>
        <dbReference type="EMBL" id="GAH72744.1"/>
    </source>
</evidence>
<accession>X1J316</accession>
<dbReference type="InterPro" id="IPR043734">
    <property type="entry name" value="DUF5678"/>
</dbReference>
<name>X1J316_9ZZZZ</name>
<proteinExistence type="predicted"/>
<gene>
    <name evidence="2" type="ORF">S03H2_55186</name>
</gene>
<dbReference type="Pfam" id="PF18929">
    <property type="entry name" value="DUF5678"/>
    <property type="match status" value="1"/>
</dbReference>
<dbReference type="AlphaFoldDB" id="X1J316"/>
<dbReference type="EMBL" id="BARU01035236">
    <property type="protein sequence ID" value="GAH72744.1"/>
    <property type="molecule type" value="Genomic_DNA"/>
</dbReference>
<protein>
    <recommendedName>
        <fullName evidence="1">DUF5678 domain-containing protein</fullName>
    </recommendedName>
</protein>
<reference evidence="2" key="1">
    <citation type="journal article" date="2014" name="Front. Microbiol.">
        <title>High frequency of phylogenetically diverse reductive dehalogenase-homologous genes in deep subseafloor sedimentary metagenomes.</title>
        <authorList>
            <person name="Kawai M."/>
            <person name="Futagami T."/>
            <person name="Toyoda A."/>
            <person name="Takaki Y."/>
            <person name="Nishi S."/>
            <person name="Hori S."/>
            <person name="Arai W."/>
            <person name="Tsubouchi T."/>
            <person name="Morono Y."/>
            <person name="Uchiyama I."/>
            <person name="Ito T."/>
            <person name="Fujiyama A."/>
            <person name="Inagaki F."/>
            <person name="Takami H."/>
        </authorList>
    </citation>
    <scope>NUCLEOTIDE SEQUENCE</scope>
    <source>
        <strain evidence="2">Expedition CK06-06</strain>
    </source>
</reference>
<sequence length="51" mass="6154">MEKMRGEWVILKNDVIIEHNKDMKVILELSEKYNDKEITISKIPSSMYCFY</sequence>
<organism evidence="2">
    <name type="scientific">marine sediment metagenome</name>
    <dbReference type="NCBI Taxonomy" id="412755"/>
    <lineage>
        <taxon>unclassified sequences</taxon>
        <taxon>metagenomes</taxon>
        <taxon>ecological metagenomes</taxon>
    </lineage>
</organism>
<evidence type="ECO:0000259" key="1">
    <source>
        <dbReference type="Pfam" id="PF18929"/>
    </source>
</evidence>